<keyword evidence="9" id="KW-1035">Host cytoplasm</keyword>
<evidence type="ECO:0000256" key="2">
    <source>
        <dbReference type="ARBA" id="ARBA00022497"/>
    </source>
</evidence>
<keyword evidence="3 9" id="KW-0167">Capsid protein</keyword>
<dbReference type="Pfam" id="PF03216">
    <property type="entry name" value="Rhabdo_ncap_2"/>
    <property type="match status" value="1"/>
</dbReference>
<dbReference type="GO" id="GO:0019013">
    <property type="term" value="C:viral nucleocapsid"/>
    <property type="evidence" value="ECO:0007669"/>
    <property type="project" value="UniProtKB-UniRule"/>
</dbReference>
<evidence type="ECO:0000256" key="8">
    <source>
        <dbReference type="ARBA" id="ARBA00033344"/>
    </source>
</evidence>
<dbReference type="GO" id="GO:0030430">
    <property type="term" value="C:host cell cytoplasm"/>
    <property type="evidence" value="ECO:0007669"/>
    <property type="project" value="UniProtKB-SubCell"/>
</dbReference>
<evidence type="ECO:0000256" key="5">
    <source>
        <dbReference type="ARBA" id="ARBA00022884"/>
    </source>
</evidence>
<name>A0A9N6YJF6_9RHAB</name>
<dbReference type="GO" id="GO:1990904">
    <property type="term" value="C:ribonucleoprotein complex"/>
    <property type="evidence" value="ECO:0007669"/>
    <property type="project" value="UniProtKB-UniRule"/>
</dbReference>
<keyword evidence="4 9" id="KW-0946">Virion</keyword>
<keyword evidence="6 9" id="KW-0543">Viral nucleoprotein</keyword>
<comment type="subcellular location">
    <subcellularLocation>
        <location evidence="9">Virion</location>
    </subcellularLocation>
    <subcellularLocation>
        <location evidence="9">Host cytoplasm</location>
    </subcellularLocation>
</comment>
<protein>
    <recommendedName>
        <fullName evidence="1 9">Nucleoprotein</fullName>
        <shortName evidence="9">NP</shortName>
        <shortName evidence="9">Protein N</shortName>
    </recommendedName>
    <alternativeName>
        <fullName evidence="8 9">Nucleocapsid protein</fullName>
    </alternativeName>
</protein>
<evidence type="ECO:0000256" key="6">
    <source>
        <dbReference type="ARBA" id="ARBA00023086"/>
    </source>
</evidence>
<comment type="subunit">
    <text evidence="9">Homomultimerizes to form the nucleocapsid. Binds to viral genomic RNA.</text>
</comment>
<evidence type="ECO:0000256" key="9">
    <source>
        <dbReference type="RuleBase" id="RU369108"/>
    </source>
</evidence>
<evidence type="ECO:0000313" key="11">
    <source>
        <dbReference type="EMBL" id="DAZ90746.1"/>
    </source>
</evidence>
<evidence type="ECO:0000256" key="3">
    <source>
        <dbReference type="ARBA" id="ARBA00022561"/>
    </source>
</evidence>
<feature type="region of interest" description="Disordered" evidence="10">
    <location>
        <begin position="23"/>
        <end position="50"/>
    </location>
</feature>
<comment type="similarity">
    <text evidence="9">Belongs to the nucleorhabdovirus nucleocapsid protein family.</text>
</comment>
<comment type="function">
    <text evidence="9">Encapsidates the genome, protecting it from nucleases. The encapsidated genomic RNA is termed the nucleocapsid (NC) and serves as template for viral transcription and replication.</text>
</comment>
<dbReference type="GO" id="GO:0019029">
    <property type="term" value="C:helical viral capsid"/>
    <property type="evidence" value="ECO:0007669"/>
    <property type="project" value="UniProtKB-UniRule"/>
</dbReference>
<sequence>MSQIEEAPKINDALKDQLKMLLGAADTGTPETSAAKEQSRKRREDRDKGKQLAVRRVPAPLVPTANIDTRPRVVATPEDPVVPEIKEAQVVGQKIPTKPVEKEVVDHAKLIEGVTLVLRNDLDDPGELLPDAVNEKRWTDNELLIRGGIKIGIYTDTELLPMALGFWKMLAQEVSNRSVGYMMILAWNLRSPTSPGDTVFEPDQYFSSGMDVDVASLSSKIIVSGVKECPAVTELDTTELVSASCFIAASLLRLFTKRSDSWEKAYPSHLPEGYYKFYKETYPIPSFTPDPACVSAIAQTLQNLPVFSGTLGRFLYHYHSLKGDKGICTMLFEQHIGLTGMHALNLFIRVVTELHITPMQLASACWHRMTGDAIRKIMHVLTHANKEKGVPGKENERATWRYARIFGHEYFVLLQSKNCKALICVLAYLCELLGQTGNQDILNIAAISRIPEETRAMYRRWALTIHTFFTMGADASENNPMTRKWKA</sequence>
<dbReference type="InterPro" id="IPR004902">
    <property type="entry name" value="Rhabdo_ncap_2"/>
</dbReference>
<keyword evidence="2 9" id="KW-1139">Helical capsid protein</keyword>
<keyword evidence="5 9" id="KW-0694">RNA-binding</keyword>
<evidence type="ECO:0000256" key="7">
    <source>
        <dbReference type="ARBA" id="ARBA00023274"/>
    </source>
</evidence>
<reference evidence="11" key="1">
    <citation type="journal article" date="2022" name="bioRxiv">
        <title>Unlocking the hidden genetic diversity of varicosaviruses, the neglected plant rhabdoviruses.</title>
        <authorList>
            <person name="Bejerman N."/>
            <person name="Dietzgen R.G."/>
            <person name="Debat H."/>
        </authorList>
    </citation>
    <scope>NUCLEOTIDE SEQUENCE</scope>
</reference>
<accession>A0A9N6YJF6</accession>
<proteinExistence type="inferred from homology"/>
<keyword evidence="7 9" id="KW-0687">Ribonucleoprotein</keyword>
<dbReference type="EMBL" id="BK061781">
    <property type="protein sequence ID" value="DAZ90746.1"/>
    <property type="molecule type" value="Viral_cRNA"/>
</dbReference>
<organism evidence="11">
    <name type="scientific">Luffa virus 1</name>
    <dbReference type="NCBI Taxonomy" id="2977973"/>
    <lineage>
        <taxon>Viruses</taxon>
        <taxon>Riboviria</taxon>
        <taxon>Orthornavirae</taxon>
        <taxon>Negarnaviricota</taxon>
        <taxon>Haploviricotina</taxon>
        <taxon>Monjiviricetes</taxon>
        <taxon>Mononegavirales</taxon>
        <taxon>Rhabdoviridae</taxon>
        <taxon>Betarhabdovirinae</taxon>
        <taxon>Varicosavirus</taxon>
        <taxon>Varicosavirus luffae</taxon>
    </lineage>
</organism>
<dbReference type="GO" id="GO:0003723">
    <property type="term" value="F:RNA binding"/>
    <property type="evidence" value="ECO:0007669"/>
    <property type="project" value="UniProtKB-UniRule"/>
</dbReference>
<evidence type="ECO:0000256" key="10">
    <source>
        <dbReference type="SAM" id="MobiDB-lite"/>
    </source>
</evidence>
<evidence type="ECO:0000256" key="4">
    <source>
        <dbReference type="ARBA" id="ARBA00022844"/>
    </source>
</evidence>
<evidence type="ECO:0000256" key="1">
    <source>
        <dbReference type="ARBA" id="ARBA00014389"/>
    </source>
</evidence>